<feature type="domain" description="EamA" evidence="3">
    <location>
        <begin position="12"/>
        <end position="148"/>
    </location>
</feature>
<dbReference type="InterPro" id="IPR037185">
    <property type="entry name" value="EmrE-like"/>
</dbReference>
<feature type="transmembrane region" description="Helical" evidence="2">
    <location>
        <begin position="131"/>
        <end position="149"/>
    </location>
</feature>
<keyword evidence="2" id="KW-1133">Transmembrane helix</keyword>
<dbReference type="KEGG" id="tsin:OXH18_21185"/>
<protein>
    <submittedName>
        <fullName evidence="4">DMT family transporter</fullName>
    </submittedName>
</protein>
<dbReference type="PANTHER" id="PTHR22911:SF76">
    <property type="entry name" value="EAMA DOMAIN-CONTAINING PROTEIN"/>
    <property type="match status" value="1"/>
</dbReference>
<dbReference type="Proteomes" id="UP001163152">
    <property type="component" value="Chromosome"/>
</dbReference>
<dbReference type="Pfam" id="PF00892">
    <property type="entry name" value="EamA"/>
    <property type="match status" value="2"/>
</dbReference>
<sequence>MNASSRPATWQIWLILTAGILSVSTAAIFIRLAFAAVDSADVGFSLVLAASRLTLAALFLLPTWRTLHVTPSSRSALIYSAIAGVFLAVHFAAWITSLAYTSIVASATLVTTNPVWVALISWIWFREKPSWTTSSGIALALVGSLLVAIGGGSDDVGSNPLLGNGLALLGSIAVSFYFLIGREAQQRGLGIGNHVAVAYATAAIVLLPLPFLFSTGYTGYSVQVYLAILLMALFPQLVGHTSFNWAVRWISPTLVTLTILAEPIGASILGMIIFRETPGWTVVLGALVILSGVAVAAVGTRSEGKGE</sequence>
<feature type="transmembrane region" description="Helical" evidence="2">
    <location>
        <begin position="161"/>
        <end position="180"/>
    </location>
</feature>
<evidence type="ECO:0000256" key="1">
    <source>
        <dbReference type="ARBA" id="ARBA00007362"/>
    </source>
</evidence>
<evidence type="ECO:0000259" key="3">
    <source>
        <dbReference type="Pfam" id="PF00892"/>
    </source>
</evidence>
<reference evidence="4" key="1">
    <citation type="submission" date="2022-12" db="EMBL/GenBank/DDBJ databases">
        <title>Polyphasic identification of a Novel Hot-Spring Cyanobacterium Ocullathermofonsia sinensis gen nov. sp. nov. and Genomic Insights on its Adaptations to the Thermal Habitat.</title>
        <authorList>
            <person name="Daroch M."/>
            <person name="Tang J."/>
            <person name="Jiang Y."/>
        </authorList>
    </citation>
    <scope>NUCLEOTIDE SEQUENCE</scope>
    <source>
        <strain evidence="4">PKUAC-SCTA174</strain>
    </source>
</reference>
<feature type="transmembrane region" description="Helical" evidence="2">
    <location>
        <begin position="12"/>
        <end position="36"/>
    </location>
</feature>
<dbReference type="AlphaFoldDB" id="A0A9E9C6V0"/>
<proteinExistence type="inferred from homology"/>
<dbReference type="RefSeq" id="WP_268609453.1">
    <property type="nucleotide sequence ID" value="NZ_CP113797.1"/>
</dbReference>
<accession>A0A9E9C6V0</accession>
<keyword evidence="2" id="KW-0812">Transmembrane</keyword>
<dbReference type="SUPFAM" id="SSF103481">
    <property type="entry name" value="Multidrug resistance efflux transporter EmrE"/>
    <property type="match status" value="2"/>
</dbReference>
<dbReference type="InterPro" id="IPR000620">
    <property type="entry name" value="EamA_dom"/>
</dbReference>
<evidence type="ECO:0000313" key="4">
    <source>
        <dbReference type="EMBL" id="WAL59659.1"/>
    </source>
</evidence>
<dbReference type="PANTHER" id="PTHR22911">
    <property type="entry name" value="ACYL-MALONYL CONDENSING ENZYME-RELATED"/>
    <property type="match status" value="1"/>
</dbReference>
<comment type="similarity">
    <text evidence="1">Belongs to the EamA transporter family.</text>
</comment>
<gene>
    <name evidence="4" type="ORF">OXH18_21185</name>
</gene>
<feature type="transmembrane region" description="Helical" evidence="2">
    <location>
        <begin position="280"/>
        <end position="299"/>
    </location>
</feature>
<feature type="transmembrane region" description="Helical" evidence="2">
    <location>
        <begin position="42"/>
        <end position="64"/>
    </location>
</feature>
<evidence type="ECO:0000256" key="2">
    <source>
        <dbReference type="SAM" id="Phobius"/>
    </source>
</evidence>
<dbReference type="GO" id="GO:0016020">
    <property type="term" value="C:membrane"/>
    <property type="evidence" value="ECO:0007669"/>
    <property type="project" value="InterPro"/>
</dbReference>
<feature type="domain" description="EamA" evidence="3">
    <location>
        <begin position="162"/>
        <end position="296"/>
    </location>
</feature>
<keyword evidence="5" id="KW-1185">Reference proteome</keyword>
<evidence type="ECO:0000313" key="5">
    <source>
        <dbReference type="Proteomes" id="UP001163152"/>
    </source>
</evidence>
<keyword evidence="2" id="KW-0472">Membrane</keyword>
<feature type="transmembrane region" description="Helical" evidence="2">
    <location>
        <begin position="103"/>
        <end position="124"/>
    </location>
</feature>
<name>A0A9E9C6V0_9CYAN</name>
<feature type="transmembrane region" description="Helical" evidence="2">
    <location>
        <begin position="225"/>
        <end position="247"/>
    </location>
</feature>
<feature type="transmembrane region" description="Helical" evidence="2">
    <location>
        <begin position="192"/>
        <end position="213"/>
    </location>
</feature>
<feature type="transmembrane region" description="Helical" evidence="2">
    <location>
        <begin position="76"/>
        <end position="97"/>
    </location>
</feature>
<dbReference type="EMBL" id="CP113797">
    <property type="protein sequence ID" value="WAL59659.1"/>
    <property type="molecule type" value="Genomic_DNA"/>
</dbReference>
<organism evidence="4 5">
    <name type="scientific">Thermocoleostomius sinensis A174</name>
    <dbReference type="NCBI Taxonomy" id="2016057"/>
    <lineage>
        <taxon>Bacteria</taxon>
        <taxon>Bacillati</taxon>
        <taxon>Cyanobacteriota</taxon>
        <taxon>Cyanophyceae</taxon>
        <taxon>Oculatellales</taxon>
        <taxon>Oculatellaceae</taxon>
        <taxon>Thermocoleostomius</taxon>
    </lineage>
</organism>
<feature type="transmembrane region" description="Helical" evidence="2">
    <location>
        <begin position="254"/>
        <end position="274"/>
    </location>
</feature>